<name>A0ABT1F0F9_9PROT</name>
<proteinExistence type="predicted"/>
<keyword evidence="3" id="KW-1133">Transmembrane helix</keyword>
<evidence type="ECO:0000256" key="1">
    <source>
        <dbReference type="SAM" id="Coils"/>
    </source>
</evidence>
<accession>A0ABT1F0F9</accession>
<keyword evidence="1" id="KW-0175">Coiled coil</keyword>
<reference evidence="4 5" key="1">
    <citation type="submission" date="2022-06" db="EMBL/GenBank/DDBJ databases">
        <title>Acetobacer genomes from food samples.</title>
        <authorList>
            <person name="Sombolestani A."/>
        </authorList>
    </citation>
    <scope>NUCLEOTIDE SEQUENCE [LARGE SCALE GENOMIC DNA]</scope>
    <source>
        <strain evidence="4 5">R-83285</strain>
    </source>
</reference>
<feature type="region of interest" description="Disordered" evidence="2">
    <location>
        <begin position="96"/>
        <end position="115"/>
    </location>
</feature>
<evidence type="ECO:0000256" key="3">
    <source>
        <dbReference type="SAM" id="Phobius"/>
    </source>
</evidence>
<keyword evidence="3" id="KW-0472">Membrane</keyword>
<keyword evidence="3" id="KW-0812">Transmembrane</keyword>
<dbReference type="EMBL" id="JAMYZZ010000013">
    <property type="protein sequence ID" value="MCP1258697.1"/>
    <property type="molecule type" value="Genomic_DNA"/>
</dbReference>
<dbReference type="Proteomes" id="UP001523528">
    <property type="component" value="Unassembled WGS sequence"/>
</dbReference>
<comment type="caution">
    <text evidence="4">The sequence shown here is derived from an EMBL/GenBank/DDBJ whole genome shotgun (WGS) entry which is preliminary data.</text>
</comment>
<keyword evidence="5" id="KW-1185">Reference proteome</keyword>
<protein>
    <submittedName>
        <fullName evidence="4">Uncharacterized protein</fullName>
    </submittedName>
</protein>
<organism evidence="4 5">
    <name type="scientific">Acetobacter lambici</name>
    <dbReference type="NCBI Taxonomy" id="1332824"/>
    <lineage>
        <taxon>Bacteria</taxon>
        <taxon>Pseudomonadati</taxon>
        <taxon>Pseudomonadota</taxon>
        <taxon>Alphaproteobacteria</taxon>
        <taxon>Acetobacterales</taxon>
        <taxon>Acetobacteraceae</taxon>
        <taxon>Acetobacter</taxon>
    </lineage>
</organism>
<feature type="transmembrane region" description="Helical" evidence="3">
    <location>
        <begin position="12"/>
        <end position="39"/>
    </location>
</feature>
<evidence type="ECO:0000313" key="5">
    <source>
        <dbReference type="Proteomes" id="UP001523528"/>
    </source>
</evidence>
<feature type="coiled-coil region" evidence="1">
    <location>
        <begin position="36"/>
        <end position="63"/>
    </location>
</feature>
<dbReference type="RefSeq" id="WP_165991751.1">
    <property type="nucleotide sequence ID" value="NZ_JAMYZY010000012.1"/>
</dbReference>
<feature type="region of interest" description="Disordered" evidence="2">
    <location>
        <begin position="127"/>
        <end position="221"/>
    </location>
</feature>
<evidence type="ECO:0000256" key="2">
    <source>
        <dbReference type="SAM" id="MobiDB-lite"/>
    </source>
</evidence>
<gene>
    <name evidence="4" type="ORF">NKW50_08855</name>
</gene>
<sequence length="221" mass="24582">MMTLSFPEWVPLWGQLLVLAVGIVFGLAFMMMPFAVFGVKSRLAELSLQLEELQAEMRSRAMQGSAAPAGYAQSAAEAPLPFARRAASEDRPVVEEVRPPVVEKPSTPRSMPVFAELRAPRVSDAYEARQEAPPAPHMDADPYKPPPAKRMPWHEEEDEQPVTGAEILRRQRAPDANQEAYRPDFSRDGGGQPRSPVSDARYDDHTGRSEPVLHFPSRNKP</sequence>
<evidence type="ECO:0000313" key="4">
    <source>
        <dbReference type="EMBL" id="MCP1258697.1"/>
    </source>
</evidence>